<feature type="domain" description="CMP/dCMP-type deaminase" evidence="9">
    <location>
        <begin position="6"/>
        <end position="140"/>
    </location>
</feature>
<dbReference type="PROSITE" id="PS00903">
    <property type="entry name" value="CYT_DCMP_DEAMINASES_1"/>
    <property type="match status" value="1"/>
</dbReference>
<dbReference type="InterPro" id="IPR016192">
    <property type="entry name" value="APOBEC/CMP_deaminase_Zn-bd"/>
</dbReference>
<dbReference type="PROSITE" id="PS51747">
    <property type="entry name" value="CYT_DCMP_DEAMINASES_2"/>
    <property type="match status" value="1"/>
</dbReference>
<comment type="caution">
    <text evidence="10">The sequence shown here is derived from an EMBL/GenBank/DDBJ whole genome shotgun (WGS) entry which is preliminary data.</text>
</comment>
<evidence type="ECO:0000256" key="1">
    <source>
        <dbReference type="ARBA" id="ARBA00010669"/>
    </source>
</evidence>
<dbReference type="CDD" id="cd01285">
    <property type="entry name" value="nucleoside_deaminase"/>
    <property type="match status" value="1"/>
</dbReference>
<evidence type="ECO:0000256" key="3">
    <source>
        <dbReference type="ARBA" id="ARBA00022694"/>
    </source>
</evidence>
<comment type="subunit">
    <text evidence="2 8">Homodimer.</text>
</comment>
<evidence type="ECO:0000256" key="4">
    <source>
        <dbReference type="ARBA" id="ARBA00022723"/>
    </source>
</evidence>
<dbReference type="Gene3D" id="3.40.140.10">
    <property type="entry name" value="Cytidine Deaminase, domain 2"/>
    <property type="match status" value="1"/>
</dbReference>
<keyword evidence="11" id="KW-1185">Reference proteome</keyword>
<evidence type="ECO:0000259" key="9">
    <source>
        <dbReference type="PROSITE" id="PS51747"/>
    </source>
</evidence>
<gene>
    <name evidence="8" type="primary">tadA</name>
    <name evidence="10" type="ORF">JOF47_004087</name>
</gene>
<dbReference type="Proteomes" id="UP001296993">
    <property type="component" value="Unassembled WGS sequence"/>
</dbReference>
<keyword evidence="5 8" id="KW-0378">Hydrolase</keyword>
<protein>
    <recommendedName>
        <fullName evidence="8">tRNA-specific adenosine deaminase</fullName>
        <ecNumber evidence="8">3.5.4.33</ecNumber>
    </recommendedName>
</protein>
<dbReference type="InterPro" id="IPR028883">
    <property type="entry name" value="tRNA_aden_deaminase"/>
</dbReference>
<dbReference type="PANTHER" id="PTHR11079">
    <property type="entry name" value="CYTOSINE DEAMINASE FAMILY MEMBER"/>
    <property type="match status" value="1"/>
</dbReference>
<evidence type="ECO:0000313" key="10">
    <source>
        <dbReference type="EMBL" id="MBP2388514.1"/>
    </source>
</evidence>
<organism evidence="10 11">
    <name type="scientific">Paeniglutamicibacter kerguelensis</name>
    <dbReference type="NCBI Taxonomy" id="254788"/>
    <lineage>
        <taxon>Bacteria</taxon>
        <taxon>Bacillati</taxon>
        <taxon>Actinomycetota</taxon>
        <taxon>Actinomycetes</taxon>
        <taxon>Micrococcales</taxon>
        <taxon>Micrococcaceae</taxon>
        <taxon>Paeniglutamicibacter</taxon>
    </lineage>
</organism>
<feature type="binding site" evidence="8">
    <location>
        <position position="58"/>
    </location>
    <ligand>
        <name>Zn(2+)</name>
        <dbReference type="ChEBI" id="CHEBI:29105"/>
        <note>catalytic</note>
    </ligand>
</feature>
<proteinExistence type="inferred from homology"/>
<dbReference type="GO" id="GO:0052717">
    <property type="term" value="F:tRNA-specific adenosine-34 deaminase activity"/>
    <property type="evidence" value="ECO:0007669"/>
    <property type="project" value="UniProtKB-EC"/>
</dbReference>
<dbReference type="EC" id="3.5.4.33" evidence="8"/>
<keyword evidence="4 8" id="KW-0479">Metal-binding</keyword>
<evidence type="ECO:0000256" key="5">
    <source>
        <dbReference type="ARBA" id="ARBA00022801"/>
    </source>
</evidence>
<dbReference type="InterPro" id="IPR002125">
    <property type="entry name" value="CMP_dCMP_dom"/>
</dbReference>
<dbReference type="PANTHER" id="PTHR11079:SF202">
    <property type="entry name" value="TRNA-SPECIFIC ADENOSINE DEAMINASE"/>
    <property type="match status" value="1"/>
</dbReference>
<evidence type="ECO:0000256" key="8">
    <source>
        <dbReference type="HAMAP-Rule" id="MF_00972"/>
    </source>
</evidence>
<keyword evidence="6 8" id="KW-0862">Zinc</keyword>
<comment type="function">
    <text evidence="8">Catalyzes the deamination of adenosine to inosine at the wobble position 34 of tRNA(Arg2).</text>
</comment>
<dbReference type="EMBL" id="JAGIOF010000004">
    <property type="protein sequence ID" value="MBP2388514.1"/>
    <property type="molecule type" value="Genomic_DNA"/>
</dbReference>
<evidence type="ECO:0000256" key="2">
    <source>
        <dbReference type="ARBA" id="ARBA00011738"/>
    </source>
</evidence>
<feature type="binding site" evidence="8">
    <location>
        <position position="97"/>
    </location>
    <ligand>
        <name>Zn(2+)</name>
        <dbReference type="ChEBI" id="CHEBI:29105"/>
        <note>catalytic</note>
    </ligand>
</feature>
<dbReference type="InterPro" id="IPR016193">
    <property type="entry name" value="Cytidine_deaminase-like"/>
</dbReference>
<accession>A0ABS4XJ62</accession>
<feature type="binding site" evidence="8">
    <location>
        <position position="94"/>
    </location>
    <ligand>
        <name>Zn(2+)</name>
        <dbReference type="ChEBI" id="CHEBI:29105"/>
        <note>catalytic</note>
    </ligand>
</feature>
<sequence>MIPERSSHRELMGLALAEARAALATGDVPIGALILGPDGNVLATGRNEREAHGDPTAHAEVIAIRAAADALRASGNDDGWRLEDCTLVVTLEPCAMCAGAIVLSRIPKVIFGAWDEKAGAVGSVFDILREPRLNHWVEVYPGVREEECAKLLTDFFRAKR</sequence>
<dbReference type="HAMAP" id="MF_00972">
    <property type="entry name" value="tRNA_aden_deaminase"/>
    <property type="match status" value="1"/>
</dbReference>
<reference evidence="10 11" key="1">
    <citation type="submission" date="2021-03" db="EMBL/GenBank/DDBJ databases">
        <title>Sequencing the genomes of 1000 actinobacteria strains.</title>
        <authorList>
            <person name="Klenk H.-P."/>
        </authorList>
    </citation>
    <scope>NUCLEOTIDE SEQUENCE [LARGE SCALE GENOMIC DNA]</scope>
    <source>
        <strain evidence="10 11">DSM 15797</strain>
    </source>
</reference>
<comment type="catalytic activity">
    <reaction evidence="7 8">
        <text>adenosine(34) in tRNA + H2O + H(+) = inosine(34) in tRNA + NH4(+)</text>
        <dbReference type="Rhea" id="RHEA:43168"/>
        <dbReference type="Rhea" id="RHEA-COMP:10373"/>
        <dbReference type="Rhea" id="RHEA-COMP:10374"/>
        <dbReference type="ChEBI" id="CHEBI:15377"/>
        <dbReference type="ChEBI" id="CHEBI:15378"/>
        <dbReference type="ChEBI" id="CHEBI:28938"/>
        <dbReference type="ChEBI" id="CHEBI:74411"/>
        <dbReference type="ChEBI" id="CHEBI:82852"/>
        <dbReference type="EC" id="3.5.4.33"/>
    </reaction>
</comment>
<dbReference type="RefSeq" id="WP_342592875.1">
    <property type="nucleotide sequence ID" value="NZ_BAAAJY010000004.1"/>
</dbReference>
<dbReference type="NCBIfam" id="NF008113">
    <property type="entry name" value="PRK10860.1"/>
    <property type="match status" value="1"/>
</dbReference>
<name>A0ABS4XJ62_9MICC</name>
<evidence type="ECO:0000256" key="6">
    <source>
        <dbReference type="ARBA" id="ARBA00022833"/>
    </source>
</evidence>
<dbReference type="SUPFAM" id="SSF53927">
    <property type="entry name" value="Cytidine deaminase-like"/>
    <property type="match status" value="1"/>
</dbReference>
<keyword evidence="3 8" id="KW-0819">tRNA processing</keyword>
<dbReference type="Pfam" id="PF00383">
    <property type="entry name" value="dCMP_cyt_deam_1"/>
    <property type="match status" value="1"/>
</dbReference>
<evidence type="ECO:0000256" key="7">
    <source>
        <dbReference type="ARBA" id="ARBA00048045"/>
    </source>
</evidence>
<comment type="similarity">
    <text evidence="1">Belongs to the cytidine and deoxycytidylate deaminase family. ADAT2 subfamily.</text>
</comment>
<feature type="active site" description="Proton donor" evidence="8">
    <location>
        <position position="60"/>
    </location>
</feature>
<evidence type="ECO:0000313" key="11">
    <source>
        <dbReference type="Proteomes" id="UP001296993"/>
    </source>
</evidence>
<comment type="cofactor">
    <cofactor evidence="8">
        <name>Zn(2+)</name>
        <dbReference type="ChEBI" id="CHEBI:29105"/>
    </cofactor>
    <text evidence="8">Binds 1 zinc ion per subunit.</text>
</comment>